<evidence type="ECO:0000256" key="4">
    <source>
        <dbReference type="ARBA" id="ARBA00022692"/>
    </source>
</evidence>
<evidence type="ECO:0000256" key="5">
    <source>
        <dbReference type="ARBA" id="ARBA00022741"/>
    </source>
</evidence>
<accession>A0ABR1K7B9</accession>
<reference evidence="12 13" key="1">
    <citation type="submission" date="2024-01" db="EMBL/GenBank/DDBJ databases">
        <title>A draft genome for the cacao thread blight pathogen Marasmiellus scandens.</title>
        <authorList>
            <person name="Baruah I.K."/>
            <person name="Leung J."/>
            <person name="Bukari Y."/>
            <person name="Amoako-Attah I."/>
            <person name="Meinhardt L.W."/>
            <person name="Bailey B.A."/>
            <person name="Cohen S.P."/>
        </authorList>
    </citation>
    <scope>NUCLEOTIDE SEQUENCE [LARGE SCALE GENOMIC DNA]</scope>
    <source>
        <strain evidence="12 13">GH-19</strain>
    </source>
</reference>
<keyword evidence="3" id="KW-0813">Transport</keyword>
<feature type="domain" description="ABC transporter" evidence="10">
    <location>
        <begin position="72"/>
        <end position="296"/>
    </location>
</feature>
<dbReference type="Gene3D" id="3.40.50.300">
    <property type="entry name" value="P-loop containing nucleotide triphosphate hydrolases"/>
    <property type="match status" value="2"/>
</dbReference>
<evidence type="ECO:0000256" key="7">
    <source>
        <dbReference type="ARBA" id="ARBA00022989"/>
    </source>
</evidence>
<dbReference type="PANTHER" id="PTHR24223:SF456">
    <property type="entry name" value="MULTIDRUG RESISTANCE-ASSOCIATED PROTEIN LETHAL(2)03659"/>
    <property type="match status" value="1"/>
</dbReference>
<feature type="transmembrane region" description="Helical" evidence="9">
    <location>
        <begin position="373"/>
        <end position="397"/>
    </location>
</feature>
<feature type="transmembrane region" description="Helical" evidence="9">
    <location>
        <begin position="409"/>
        <end position="433"/>
    </location>
</feature>
<dbReference type="Pfam" id="PF00664">
    <property type="entry name" value="ABC_membrane"/>
    <property type="match status" value="1"/>
</dbReference>
<proteinExistence type="inferred from homology"/>
<dbReference type="PROSITE" id="PS50893">
    <property type="entry name" value="ABC_TRANSPORTER_2"/>
    <property type="match status" value="2"/>
</dbReference>
<evidence type="ECO:0000256" key="3">
    <source>
        <dbReference type="ARBA" id="ARBA00022448"/>
    </source>
</evidence>
<dbReference type="Proteomes" id="UP001498398">
    <property type="component" value="Unassembled WGS sequence"/>
</dbReference>
<dbReference type="Gene3D" id="1.20.1560.10">
    <property type="entry name" value="ABC transporter type 1, transmembrane domain"/>
    <property type="match status" value="1"/>
</dbReference>
<keyword evidence="8 9" id="KW-0472">Membrane</keyword>
<feature type="domain" description="ABC transmembrane type-1" evidence="11">
    <location>
        <begin position="373"/>
        <end position="648"/>
    </location>
</feature>
<dbReference type="CDD" id="cd18606">
    <property type="entry name" value="ABC_6TM_YOR1_D2_like"/>
    <property type="match status" value="1"/>
</dbReference>
<keyword evidence="13" id="KW-1185">Reference proteome</keyword>
<sequence>MMFLPRALSATVDARNAFQRLSKVFHAEVMKDVPFIVDPQQDLALQVKGTTFEWEMTSASQEAQEMKESKKLRKSSVDLFPPEPEPPFQVQNISMTVPRQSLVAVVGRVGSGKSSLLQGLIGEMRKVSGEFSFGGKVAYCPQTAWIQNATLRDNVLFGQPFDEERYWKVMEVACMIPDLQLLPDGDLTEIGEKGINLSGGQKQRVNIARSLYYNADIVLFDDPLSAVDAHVGKALFHGAIAGLVRQGKTVILVTHALHFLQHCDYIYTMNGGRIAEHGTYEDLVSNDGEFARLDKEFGGTDPNAESEAKPVTINSDAVEEAKHKSDDVTDRGAGAGRLEGKLIVNEKRSTGSVSWSIYGSYLAAGRGYITAPLLVTAILLMQGSQIINTYSLVWWQANTFDRPFSFYQILYACLGILQSLFSFGLGISIDVLSTLVSKNLHNRAVYHILHAPMSFFDTTPLGRIQGVLGKDIDNIDNSLPTSLRIFALTIANVLGAIIVISILEYYFLIAVFFIAFGYRYFGSFYSASAREMKRLDAMLRSLLYAHFSESLTGLSTIRSYGETARFVNDNKFFIDLENRALFLTVTNQRWLAVRLDCLGATLVFLIALFATIGVSGISPAQIGVMLSYSTTLTQFCSIVTRQSAEVENYMNSVERIVNYSASGRIEQEAPHEIQSTKPSPQWPSKGAIEFKDVSMSYRPGLPNVLHDISLSIKAGEKIGIVGRTGAGKSSLTLALLRIVEFAGVISIDDVDISKIGLKDLRTKIGMIPQDPTLFSGTVRSALDPFSLYDDAKLWDALRRSYLIESSHPTPGSSVTQLDEPASNATITLDSVIEPEGANLSVGQRSLLSLARALVKDTRVVILDEATASVDLETDRKIQETIQSEFEDRTLLCIAHRLRTIIGYDRILVMDAGRVAEFDTPLTLFTTEGSIFHSLCERSGITLLDIQKEASRKNISTFDA</sequence>
<evidence type="ECO:0000259" key="11">
    <source>
        <dbReference type="PROSITE" id="PS50929"/>
    </source>
</evidence>
<protein>
    <recommendedName>
        <fullName evidence="14">ABC protein</fullName>
    </recommendedName>
</protein>
<dbReference type="InterPro" id="IPR003439">
    <property type="entry name" value="ABC_transporter-like_ATP-bd"/>
</dbReference>
<keyword evidence="5" id="KW-0547">Nucleotide-binding</keyword>
<keyword evidence="6" id="KW-0067">ATP-binding</keyword>
<dbReference type="InterPro" id="IPR050173">
    <property type="entry name" value="ABC_transporter_C-like"/>
</dbReference>
<dbReference type="InterPro" id="IPR011527">
    <property type="entry name" value="ABC1_TM_dom"/>
</dbReference>
<dbReference type="InterPro" id="IPR027417">
    <property type="entry name" value="P-loop_NTPase"/>
</dbReference>
<evidence type="ECO:0000256" key="6">
    <source>
        <dbReference type="ARBA" id="ARBA00022840"/>
    </source>
</evidence>
<gene>
    <name evidence="12" type="ORF">VKT23_002194</name>
</gene>
<dbReference type="InterPro" id="IPR003593">
    <property type="entry name" value="AAA+_ATPase"/>
</dbReference>
<dbReference type="InterPro" id="IPR036640">
    <property type="entry name" value="ABC1_TM_sf"/>
</dbReference>
<dbReference type="CDD" id="cd03250">
    <property type="entry name" value="ABCC_MRP_domain1"/>
    <property type="match status" value="1"/>
</dbReference>
<evidence type="ECO:0000256" key="1">
    <source>
        <dbReference type="ARBA" id="ARBA00004141"/>
    </source>
</evidence>
<comment type="subcellular location">
    <subcellularLocation>
        <location evidence="1">Membrane</location>
        <topology evidence="1">Multi-pass membrane protein</topology>
    </subcellularLocation>
</comment>
<dbReference type="SUPFAM" id="SSF52540">
    <property type="entry name" value="P-loop containing nucleoside triphosphate hydrolases"/>
    <property type="match status" value="2"/>
</dbReference>
<keyword evidence="7 9" id="KW-1133">Transmembrane helix</keyword>
<feature type="domain" description="ABC transporter" evidence="10">
    <location>
        <begin position="688"/>
        <end position="936"/>
    </location>
</feature>
<evidence type="ECO:0000313" key="12">
    <source>
        <dbReference type="EMBL" id="KAK7470776.1"/>
    </source>
</evidence>
<feature type="transmembrane region" description="Helical" evidence="9">
    <location>
        <begin position="597"/>
        <end position="617"/>
    </location>
</feature>
<comment type="similarity">
    <text evidence="2">Belongs to the ABC transporter superfamily. ABCC family. Conjugate transporter (TC 3.A.1.208) subfamily.</text>
</comment>
<keyword evidence="4 9" id="KW-0812">Transmembrane</keyword>
<dbReference type="SMART" id="SM00382">
    <property type="entry name" value="AAA"/>
    <property type="match status" value="2"/>
</dbReference>
<dbReference type="EMBL" id="JBANRG010000002">
    <property type="protein sequence ID" value="KAK7470776.1"/>
    <property type="molecule type" value="Genomic_DNA"/>
</dbReference>
<name>A0ABR1K7B9_9AGAR</name>
<dbReference type="PROSITE" id="PS00211">
    <property type="entry name" value="ABC_TRANSPORTER_1"/>
    <property type="match status" value="2"/>
</dbReference>
<dbReference type="CDD" id="cd03244">
    <property type="entry name" value="ABCC_MRP_domain2"/>
    <property type="match status" value="1"/>
</dbReference>
<comment type="caution">
    <text evidence="12">The sequence shown here is derived from an EMBL/GenBank/DDBJ whole genome shotgun (WGS) entry which is preliminary data.</text>
</comment>
<dbReference type="Pfam" id="PF00005">
    <property type="entry name" value="ABC_tran"/>
    <property type="match status" value="2"/>
</dbReference>
<dbReference type="InterPro" id="IPR017871">
    <property type="entry name" value="ABC_transporter-like_CS"/>
</dbReference>
<evidence type="ECO:0000256" key="2">
    <source>
        <dbReference type="ARBA" id="ARBA00009726"/>
    </source>
</evidence>
<evidence type="ECO:0000256" key="9">
    <source>
        <dbReference type="SAM" id="Phobius"/>
    </source>
</evidence>
<dbReference type="PROSITE" id="PS50929">
    <property type="entry name" value="ABC_TM1F"/>
    <property type="match status" value="1"/>
</dbReference>
<evidence type="ECO:0000256" key="8">
    <source>
        <dbReference type="ARBA" id="ARBA00023136"/>
    </source>
</evidence>
<dbReference type="PANTHER" id="PTHR24223">
    <property type="entry name" value="ATP-BINDING CASSETTE SUB-FAMILY C"/>
    <property type="match status" value="1"/>
</dbReference>
<evidence type="ECO:0000313" key="13">
    <source>
        <dbReference type="Proteomes" id="UP001498398"/>
    </source>
</evidence>
<evidence type="ECO:0008006" key="14">
    <source>
        <dbReference type="Google" id="ProtNLM"/>
    </source>
</evidence>
<evidence type="ECO:0000259" key="10">
    <source>
        <dbReference type="PROSITE" id="PS50893"/>
    </source>
</evidence>
<organism evidence="12 13">
    <name type="scientific">Marasmiellus scandens</name>
    <dbReference type="NCBI Taxonomy" id="2682957"/>
    <lineage>
        <taxon>Eukaryota</taxon>
        <taxon>Fungi</taxon>
        <taxon>Dikarya</taxon>
        <taxon>Basidiomycota</taxon>
        <taxon>Agaricomycotina</taxon>
        <taxon>Agaricomycetes</taxon>
        <taxon>Agaricomycetidae</taxon>
        <taxon>Agaricales</taxon>
        <taxon>Marasmiineae</taxon>
        <taxon>Omphalotaceae</taxon>
        <taxon>Marasmiellus</taxon>
    </lineage>
</organism>
<dbReference type="SUPFAM" id="SSF90123">
    <property type="entry name" value="ABC transporter transmembrane region"/>
    <property type="match status" value="1"/>
</dbReference>